<dbReference type="EMBL" id="CP111026">
    <property type="protein sequence ID" value="WAR28277.1"/>
    <property type="molecule type" value="Genomic_DNA"/>
</dbReference>
<evidence type="ECO:0000313" key="3">
    <source>
        <dbReference type="EMBL" id="WAR28277.1"/>
    </source>
</evidence>
<feature type="compositionally biased region" description="Basic residues" evidence="1">
    <location>
        <begin position="12"/>
        <end position="25"/>
    </location>
</feature>
<evidence type="ECO:0000259" key="2">
    <source>
        <dbReference type="Pfam" id="PF00566"/>
    </source>
</evidence>
<feature type="compositionally biased region" description="Basic and acidic residues" evidence="1">
    <location>
        <begin position="114"/>
        <end position="152"/>
    </location>
</feature>
<evidence type="ECO:0000313" key="4">
    <source>
        <dbReference type="Proteomes" id="UP001164746"/>
    </source>
</evidence>
<protein>
    <submittedName>
        <fullName evidence="3">SKY-like protein</fullName>
    </submittedName>
</protein>
<reference evidence="3" key="1">
    <citation type="submission" date="2022-11" db="EMBL/GenBank/DDBJ databases">
        <title>Centuries of genome instability and evolution in soft-shell clam transmissible cancer (bioRxiv).</title>
        <authorList>
            <person name="Hart S.F.M."/>
            <person name="Yonemitsu M.A."/>
            <person name="Giersch R.M."/>
            <person name="Beal B.F."/>
            <person name="Arriagada G."/>
            <person name="Davis B.W."/>
            <person name="Ostrander E.A."/>
            <person name="Goff S.P."/>
            <person name="Metzger M.J."/>
        </authorList>
    </citation>
    <scope>NUCLEOTIDE SEQUENCE</scope>
    <source>
        <strain evidence="3">MELC-2E11</strain>
        <tissue evidence="3">Siphon/mantle</tissue>
    </source>
</reference>
<name>A0ABY7G2Z1_MYAAR</name>
<feature type="region of interest" description="Disordered" evidence="1">
    <location>
        <begin position="94"/>
        <end position="152"/>
    </location>
</feature>
<gene>
    <name evidence="3" type="ORF">MAR_013981</name>
</gene>
<keyword evidence="4" id="KW-1185">Reference proteome</keyword>
<accession>A0ABY7G2Z1</accession>
<feature type="region of interest" description="Disordered" evidence="1">
    <location>
        <begin position="1"/>
        <end position="66"/>
    </location>
</feature>
<organism evidence="3 4">
    <name type="scientific">Mya arenaria</name>
    <name type="common">Soft-shell clam</name>
    <dbReference type="NCBI Taxonomy" id="6604"/>
    <lineage>
        <taxon>Eukaryota</taxon>
        <taxon>Metazoa</taxon>
        <taxon>Spiralia</taxon>
        <taxon>Lophotrochozoa</taxon>
        <taxon>Mollusca</taxon>
        <taxon>Bivalvia</taxon>
        <taxon>Autobranchia</taxon>
        <taxon>Heteroconchia</taxon>
        <taxon>Euheterodonta</taxon>
        <taxon>Imparidentia</taxon>
        <taxon>Neoheterodontei</taxon>
        <taxon>Myida</taxon>
        <taxon>Myoidea</taxon>
        <taxon>Myidae</taxon>
        <taxon>Mya</taxon>
    </lineage>
</organism>
<dbReference type="InterPro" id="IPR000195">
    <property type="entry name" value="Rab-GAP-TBC_dom"/>
</dbReference>
<sequence>MNCASSKAEKRPSKKGRFPFRRNSSKLKVNPEHGTVSNEQKLEDQVGAGLQKSAEGAGSNMNDDAVPHNVLVFEEIGESTDCVDEKDVEELENAAKFSLGQDDGDEDQFVELDGLNKDIKASLNRDDSKTDKTDSDSLEPKKNEVKEDKDITHLDHTDELSLDNDGSKCHQTKYDNLVFPGIEVTSCDGEEERPKVLDEVPTVINKKDQPEEDAESLDDKLAFTKYVDKASVRKALEKHSDDIVEGHDIEVGEELIVQYLNKKDKKHLKMVLRPAAWSMSHEIRKVLWYNMCHYLHKADDGDIYTEYLADLFPNSDNTEELRLPSFVDPTHLYSFHLNLEGIKTVGKILYVVEHACPDIIYSPLLYPIVCLFLHFMDAPQCYGCVYALIRQSDSMFLPTTRTCYEASKLVIRDLAKKYAKGSYSHLVRSVGNIDNVFDSWLWWILEDIPITYLVHIVDCYLHEGIKVGFGVRGLNRREIWKLQMKHEMYVNSVKNVAETPSRANLPLSRSFSGPVILQNIPTTMLTPDMVSPQYIVR</sequence>
<evidence type="ECO:0000256" key="1">
    <source>
        <dbReference type="SAM" id="MobiDB-lite"/>
    </source>
</evidence>
<proteinExistence type="predicted"/>
<dbReference type="Proteomes" id="UP001164746">
    <property type="component" value="Chromosome 15"/>
</dbReference>
<feature type="domain" description="Rab-GAP TBC" evidence="2">
    <location>
        <begin position="331"/>
        <end position="467"/>
    </location>
</feature>
<dbReference type="Pfam" id="PF00566">
    <property type="entry name" value="RabGAP-TBC"/>
    <property type="match status" value="1"/>
</dbReference>